<evidence type="ECO:0000313" key="3">
    <source>
        <dbReference type="Proteomes" id="UP000023152"/>
    </source>
</evidence>
<dbReference type="EMBL" id="ASPP01006857">
    <property type="protein sequence ID" value="ETO28113.1"/>
    <property type="molecule type" value="Genomic_DNA"/>
</dbReference>
<feature type="compositionally biased region" description="Low complexity" evidence="1">
    <location>
        <begin position="58"/>
        <end position="75"/>
    </location>
</feature>
<comment type="caution">
    <text evidence="2">The sequence shown here is derived from an EMBL/GenBank/DDBJ whole genome shotgun (WGS) entry which is preliminary data.</text>
</comment>
<dbReference type="Proteomes" id="UP000023152">
    <property type="component" value="Unassembled WGS sequence"/>
</dbReference>
<dbReference type="AlphaFoldDB" id="X6NQB5"/>
<proteinExistence type="predicted"/>
<evidence type="ECO:0000256" key="1">
    <source>
        <dbReference type="SAM" id="MobiDB-lite"/>
    </source>
</evidence>
<reference evidence="2 3" key="1">
    <citation type="journal article" date="2013" name="Curr. Biol.">
        <title>The Genome of the Foraminiferan Reticulomyxa filosa.</title>
        <authorList>
            <person name="Glockner G."/>
            <person name="Hulsmann N."/>
            <person name="Schleicher M."/>
            <person name="Noegel A.A."/>
            <person name="Eichinger L."/>
            <person name="Gallinger C."/>
            <person name="Pawlowski J."/>
            <person name="Sierra R."/>
            <person name="Euteneuer U."/>
            <person name="Pillet L."/>
            <person name="Moustafa A."/>
            <person name="Platzer M."/>
            <person name="Groth M."/>
            <person name="Szafranski K."/>
            <person name="Schliwa M."/>
        </authorList>
    </citation>
    <scope>NUCLEOTIDE SEQUENCE [LARGE SCALE GENOMIC DNA]</scope>
</reference>
<evidence type="ECO:0008006" key="4">
    <source>
        <dbReference type="Google" id="ProtNLM"/>
    </source>
</evidence>
<feature type="compositionally biased region" description="Basic and acidic residues" evidence="1">
    <location>
        <begin position="38"/>
        <end position="56"/>
    </location>
</feature>
<feature type="compositionally biased region" description="Basic and acidic residues" evidence="1">
    <location>
        <begin position="102"/>
        <end position="115"/>
    </location>
</feature>
<keyword evidence="3" id="KW-1185">Reference proteome</keyword>
<name>X6NQB5_RETFI</name>
<organism evidence="2 3">
    <name type="scientific">Reticulomyxa filosa</name>
    <dbReference type="NCBI Taxonomy" id="46433"/>
    <lineage>
        <taxon>Eukaryota</taxon>
        <taxon>Sar</taxon>
        <taxon>Rhizaria</taxon>
        <taxon>Retaria</taxon>
        <taxon>Foraminifera</taxon>
        <taxon>Monothalamids</taxon>
        <taxon>Reticulomyxidae</taxon>
        <taxon>Reticulomyxa</taxon>
    </lineage>
</organism>
<feature type="region of interest" description="Disordered" evidence="1">
    <location>
        <begin position="38"/>
        <end position="83"/>
    </location>
</feature>
<feature type="non-terminal residue" evidence="2">
    <location>
        <position position="1"/>
    </location>
</feature>
<feature type="region of interest" description="Disordered" evidence="1">
    <location>
        <begin position="176"/>
        <end position="248"/>
    </location>
</feature>
<sequence length="453" mass="50208">TNVEKVLRVWDTYYTFPPYFTKELRDIVTGVKDLEKEKQEKDRLMKEQKEKEEKMRRQNQQQQLLQQQQQMKQLLPSKMGADSTASAIGTGGVLLVNTHAEGANDGKNDNKHNPRDSNSSNLMSAPEVAPVFQRLAEQQKQKQMQQMMQPNININISLPTPSSIPATIATPTPILSVSSSMPSSSSSASSVSSSSSTSSSTVVPSLYPPVGSHHHSHPIISHAQSQPPPQPQPQPQTQFGHIRHPVGGPILTGVPSSMPTFQPSVNPMYGMPASSSQNSRFQTSIVQPIYGARPPSIHGHGHGQITYAPSNFILTGVPGIPGIPGLPPSSSQYPQGMPFQPSLTQQQPPIGNALQMNSNFNNGMKMDMDVDGVPIEDDLDGDPMLSRYFYFLKNLVVKKIVLHFFVCVSFLHTSDLKFLPFRFEREKKENIEMQKKNLYVSINVFFRRGKPLK</sequence>
<accession>X6NQB5</accession>
<gene>
    <name evidence="2" type="ORF">RFI_09017</name>
</gene>
<protein>
    <recommendedName>
        <fullName evidence="4">CID domain-containing protein</fullName>
    </recommendedName>
</protein>
<feature type="compositionally biased region" description="Low complexity" evidence="1">
    <location>
        <begin position="176"/>
        <end position="205"/>
    </location>
</feature>
<feature type="region of interest" description="Disordered" evidence="1">
    <location>
        <begin position="100"/>
        <end position="124"/>
    </location>
</feature>
<evidence type="ECO:0000313" key="2">
    <source>
        <dbReference type="EMBL" id="ETO28113.1"/>
    </source>
</evidence>